<name>A0A5J4J1Q8_9FLAO</name>
<evidence type="ECO:0000256" key="4">
    <source>
        <dbReference type="PIRSR" id="PIRSR000390-2"/>
    </source>
</evidence>
<dbReference type="GO" id="GO:0030170">
    <property type="term" value="F:pyridoxal phosphate binding"/>
    <property type="evidence" value="ECO:0007669"/>
    <property type="project" value="TreeGrafter"/>
</dbReference>
<evidence type="ECO:0000256" key="1">
    <source>
        <dbReference type="ARBA" id="ARBA00022898"/>
    </source>
</evidence>
<dbReference type="AlphaFoldDB" id="A0A5J4J1Q8"/>
<dbReference type="CDD" id="cd00616">
    <property type="entry name" value="AHBA_syn"/>
    <property type="match status" value="1"/>
</dbReference>
<protein>
    <submittedName>
        <fullName evidence="6">Aminotransferase</fullName>
    </submittedName>
</protein>
<dbReference type="EMBL" id="BKCG01000005">
    <property type="protein sequence ID" value="GER59938.1"/>
    <property type="molecule type" value="Genomic_DNA"/>
</dbReference>
<accession>A0A5J4J1Q8</accession>
<dbReference type="InterPro" id="IPR015421">
    <property type="entry name" value="PyrdxlP-dep_Trfase_major"/>
</dbReference>
<comment type="similarity">
    <text evidence="2 5">Belongs to the DegT/DnrJ/EryC1 family.</text>
</comment>
<dbReference type="PANTHER" id="PTHR30244:SF36">
    <property type="entry name" value="3-OXO-GLUCOSE-6-PHOSPHATE:GLUTAMATE AMINOTRANSFERASE"/>
    <property type="match status" value="1"/>
</dbReference>
<gene>
    <name evidence="6" type="ORF">ULMA_20460</name>
</gene>
<feature type="active site" description="Proton acceptor" evidence="3">
    <location>
        <position position="190"/>
    </location>
</feature>
<dbReference type="Gene3D" id="3.40.640.10">
    <property type="entry name" value="Type I PLP-dependent aspartate aminotransferase-like (Major domain)"/>
    <property type="match status" value="1"/>
</dbReference>
<reference evidence="6 7" key="1">
    <citation type="submission" date="2019-08" db="EMBL/GenBank/DDBJ databases">
        <title>Draft genome sequence of Ulvibacter marinus type strain NBRC 109484.</title>
        <authorList>
            <person name="Kawano K."/>
            <person name="Ushijima N."/>
            <person name="Kihara M."/>
            <person name="Itoh H."/>
        </authorList>
    </citation>
    <scope>NUCLEOTIDE SEQUENCE [LARGE SCALE GENOMIC DNA]</scope>
    <source>
        <strain evidence="6 7">NBRC 109484</strain>
    </source>
</reference>
<sequence length="367" mass="40410">MIPFLDVHKINARFETKFKEQFDAFLASGYYILGNQVSLFESQFADFCGAKYCIGVGNGLDALRLIIEGYKVLGKLKDGDEVLVAANTFIATIIAIKQAGLKPVLVDCEGVNYNFNMSALKSAITAKTKAIMPVHLYGELAPMQKIKTLLKGSDILIIEDAAQAHGAESVNGKRAGNLGDAAGFSFYPTKNLGALGDGGAITTNDDALATAIKKLRNYGTSSKYVNELVGFNSRLDEIQASFLHCKLPKLEADNEKRRAVATRYCAEITNDKVTLPNYTSGKYHVFHLFVVQVENRVEFQEYLTAHKIGTLIHYPIAPHQQEALKELNTFSFPQAEMLHNHVISIPISPVMTKAQVTKVIKVINNYI</sequence>
<evidence type="ECO:0000256" key="2">
    <source>
        <dbReference type="ARBA" id="ARBA00037999"/>
    </source>
</evidence>
<comment type="caution">
    <text evidence="6">The sequence shown here is derived from an EMBL/GenBank/DDBJ whole genome shotgun (WGS) entry which is preliminary data.</text>
</comment>
<dbReference type="Gene3D" id="3.90.1150.10">
    <property type="entry name" value="Aspartate Aminotransferase, domain 1"/>
    <property type="match status" value="1"/>
</dbReference>
<keyword evidence="1 4" id="KW-0663">Pyridoxal phosphate</keyword>
<dbReference type="InterPro" id="IPR000653">
    <property type="entry name" value="DegT/StrS_aminotransferase"/>
</dbReference>
<dbReference type="GO" id="GO:0000271">
    <property type="term" value="P:polysaccharide biosynthetic process"/>
    <property type="evidence" value="ECO:0007669"/>
    <property type="project" value="TreeGrafter"/>
</dbReference>
<evidence type="ECO:0000313" key="6">
    <source>
        <dbReference type="EMBL" id="GER59938.1"/>
    </source>
</evidence>
<dbReference type="Proteomes" id="UP000326509">
    <property type="component" value="Unassembled WGS sequence"/>
</dbReference>
<dbReference type="GO" id="GO:0008483">
    <property type="term" value="F:transaminase activity"/>
    <property type="evidence" value="ECO:0007669"/>
    <property type="project" value="UniProtKB-KW"/>
</dbReference>
<dbReference type="InterPro" id="IPR015424">
    <property type="entry name" value="PyrdxlP-dep_Trfase"/>
</dbReference>
<evidence type="ECO:0000256" key="3">
    <source>
        <dbReference type="PIRSR" id="PIRSR000390-1"/>
    </source>
</evidence>
<evidence type="ECO:0000256" key="5">
    <source>
        <dbReference type="RuleBase" id="RU004508"/>
    </source>
</evidence>
<keyword evidence="6" id="KW-0808">Transferase</keyword>
<feature type="modified residue" description="N6-(pyridoxal phosphate)lysine" evidence="4">
    <location>
        <position position="190"/>
    </location>
</feature>
<dbReference type="PIRSF" id="PIRSF000390">
    <property type="entry name" value="PLP_StrS"/>
    <property type="match status" value="1"/>
</dbReference>
<dbReference type="RefSeq" id="WP_151674402.1">
    <property type="nucleotide sequence ID" value="NZ_BKCG01000005.1"/>
</dbReference>
<dbReference type="PANTHER" id="PTHR30244">
    <property type="entry name" value="TRANSAMINASE"/>
    <property type="match status" value="1"/>
</dbReference>
<dbReference type="OrthoDB" id="9804264at2"/>
<dbReference type="InterPro" id="IPR015422">
    <property type="entry name" value="PyrdxlP-dep_Trfase_small"/>
</dbReference>
<keyword evidence="7" id="KW-1185">Reference proteome</keyword>
<evidence type="ECO:0000313" key="7">
    <source>
        <dbReference type="Proteomes" id="UP000326509"/>
    </source>
</evidence>
<dbReference type="Pfam" id="PF01041">
    <property type="entry name" value="DegT_DnrJ_EryC1"/>
    <property type="match status" value="1"/>
</dbReference>
<proteinExistence type="inferred from homology"/>
<keyword evidence="6" id="KW-0032">Aminotransferase</keyword>
<organism evidence="6 7">
    <name type="scientific">Patiriisocius marinus</name>
    <dbReference type="NCBI Taxonomy" id="1397112"/>
    <lineage>
        <taxon>Bacteria</taxon>
        <taxon>Pseudomonadati</taxon>
        <taxon>Bacteroidota</taxon>
        <taxon>Flavobacteriia</taxon>
        <taxon>Flavobacteriales</taxon>
        <taxon>Flavobacteriaceae</taxon>
        <taxon>Patiriisocius</taxon>
    </lineage>
</organism>
<dbReference type="SUPFAM" id="SSF53383">
    <property type="entry name" value="PLP-dependent transferases"/>
    <property type="match status" value="1"/>
</dbReference>